<dbReference type="VEuPathDB" id="TriTrypDB:BSAL_22070"/>
<accession>A0A0S4JDC2</accession>
<dbReference type="InterPro" id="IPR038322">
    <property type="entry name" value="Pex19_C_sf"/>
</dbReference>
<gene>
    <name evidence="2" type="ORF">BSAL_22070</name>
</gene>
<dbReference type="GO" id="GO:0045046">
    <property type="term" value="P:protein import into peroxisome membrane"/>
    <property type="evidence" value="ECO:0007669"/>
    <property type="project" value="TreeGrafter"/>
</dbReference>
<feature type="compositionally biased region" description="Low complexity" evidence="1">
    <location>
        <begin position="180"/>
        <end position="205"/>
    </location>
</feature>
<dbReference type="OrthoDB" id="21292at2759"/>
<feature type="region of interest" description="Disordered" evidence="1">
    <location>
        <begin position="22"/>
        <end position="46"/>
    </location>
</feature>
<dbReference type="EMBL" id="CYKH01001749">
    <property type="protein sequence ID" value="CUG89562.1"/>
    <property type="molecule type" value="Genomic_DNA"/>
</dbReference>
<reference evidence="3" key="1">
    <citation type="submission" date="2015-09" db="EMBL/GenBank/DDBJ databases">
        <authorList>
            <consortium name="Pathogen Informatics"/>
        </authorList>
    </citation>
    <scope>NUCLEOTIDE SEQUENCE [LARGE SCALE GENOMIC DNA]</scope>
    <source>
        <strain evidence="3">Lake Konstanz</strain>
    </source>
</reference>
<dbReference type="AlphaFoldDB" id="A0A0S4JDC2"/>
<organism evidence="2 3">
    <name type="scientific">Bodo saltans</name>
    <name type="common">Flagellated protozoan</name>
    <dbReference type="NCBI Taxonomy" id="75058"/>
    <lineage>
        <taxon>Eukaryota</taxon>
        <taxon>Discoba</taxon>
        <taxon>Euglenozoa</taxon>
        <taxon>Kinetoplastea</taxon>
        <taxon>Metakinetoplastina</taxon>
        <taxon>Eubodonida</taxon>
        <taxon>Bodonidae</taxon>
        <taxon>Bodo</taxon>
    </lineage>
</organism>
<protein>
    <recommendedName>
        <fullName evidence="4">Peroxin 19</fullName>
    </recommendedName>
</protein>
<evidence type="ECO:0008006" key="4">
    <source>
        <dbReference type="Google" id="ProtNLM"/>
    </source>
</evidence>
<sequence>MEKNDEDIKQEREAMASKLLEEQYQRDAMEKPPQFSGGSGGGDEASLMQAVTSLLEVLKQGPEAMESAPEAEVDRIQKMLQQTLGGMRDGATAEELESIDKCQRLLSKANEAGNDDASPEQLEEMMRALQEVSAAPNGVGSSATQSNAAAGENVTDGVPAALQGDLAKLMELIAKESQPPTTATSAAGASSAPSESDDSAAPSGGPTAADAEALRLFLELLKPEAITESFRAMADVFPTWLERNASSITADDHARYTSQYSKMNEVLVIVGEGALDAVLREDATDADKLRLERFTAALEELQALGMPPPSLVELIQQQQQQQSK</sequence>
<feature type="compositionally biased region" description="Acidic residues" evidence="1">
    <location>
        <begin position="113"/>
        <end position="123"/>
    </location>
</feature>
<feature type="compositionally biased region" description="Polar residues" evidence="1">
    <location>
        <begin position="139"/>
        <end position="148"/>
    </location>
</feature>
<proteinExistence type="predicted"/>
<dbReference type="OMA" id="HVYETEP"/>
<evidence type="ECO:0000313" key="3">
    <source>
        <dbReference type="Proteomes" id="UP000051952"/>
    </source>
</evidence>
<dbReference type="Pfam" id="PF04614">
    <property type="entry name" value="Pex19"/>
    <property type="match status" value="1"/>
</dbReference>
<dbReference type="GO" id="GO:0033328">
    <property type="term" value="F:peroxisome membrane targeting sequence binding"/>
    <property type="evidence" value="ECO:0007669"/>
    <property type="project" value="TreeGrafter"/>
</dbReference>
<feature type="region of interest" description="Disordered" evidence="1">
    <location>
        <begin position="177"/>
        <end position="207"/>
    </location>
</feature>
<name>A0A0S4JDC2_BODSA</name>
<dbReference type="Proteomes" id="UP000051952">
    <property type="component" value="Unassembled WGS sequence"/>
</dbReference>
<evidence type="ECO:0000313" key="2">
    <source>
        <dbReference type="EMBL" id="CUG89562.1"/>
    </source>
</evidence>
<dbReference type="Gene3D" id="1.20.120.900">
    <property type="entry name" value="Pex19, mPTS binding domain"/>
    <property type="match status" value="1"/>
</dbReference>
<dbReference type="PANTHER" id="PTHR12774">
    <property type="entry name" value="PEROXISOMAL BIOGENESIS FACTOR 19"/>
    <property type="match status" value="1"/>
</dbReference>
<dbReference type="GO" id="GO:0005778">
    <property type="term" value="C:peroxisomal membrane"/>
    <property type="evidence" value="ECO:0007669"/>
    <property type="project" value="TreeGrafter"/>
</dbReference>
<dbReference type="PANTHER" id="PTHR12774:SF2">
    <property type="entry name" value="PEROXISOMAL BIOGENESIS FACTOR 19"/>
    <property type="match status" value="1"/>
</dbReference>
<feature type="region of interest" description="Disordered" evidence="1">
    <location>
        <begin position="108"/>
        <end position="156"/>
    </location>
</feature>
<dbReference type="InterPro" id="IPR006708">
    <property type="entry name" value="Pex19"/>
</dbReference>
<keyword evidence="3" id="KW-1185">Reference proteome</keyword>
<evidence type="ECO:0000256" key="1">
    <source>
        <dbReference type="SAM" id="MobiDB-lite"/>
    </source>
</evidence>